<evidence type="ECO:0000256" key="1">
    <source>
        <dbReference type="SAM" id="MobiDB-lite"/>
    </source>
</evidence>
<feature type="region of interest" description="Disordered" evidence="1">
    <location>
        <begin position="167"/>
        <end position="188"/>
    </location>
</feature>
<dbReference type="AlphaFoldDB" id="A0A836HNL3"/>
<sequence>MESVETSTQEGTDAVVTRNNTTDNSLGLRTPHAGSVELEANTPTSASSAATASLRSSVQEAPETSIDPLSIATAVNMKDDKTTEELLGSTDKAMTGHLSVLIGLSCLETLFANHTRGERIEAAGSTLCASEKSMRRDDIPVSSCSDSMPSLGETEAPRLRVSVRSCDGGSSRSVSALDFGQNKSQRETSRYSAIQSRLQATVLQKSSKPELSNDCASPPGVMLVSPAAFAAAATDDVRAERQAAPLSADVDVHCSTPTHAPSQALSVAPKRHTAVGETPAAAAVTTSPAALRCPQVVGQEPFHNGRCGRFDSLQEHLNAPALRTCVSMPTPPPTIDVILAETTPKFLGAKRSSGANGATSIHTTSSACPALFTLSAAAAAAVTTTSSSHPSVNASLFLPKRVLSAQLPATGDAAAVEESWCPIHYGCLRHQPGVFEVPAADPQSISEDLVNQIPTDATASLMHPTLDLFTGSSWGGEKGVARASNRGTVAPSSMPVDVSLFTRLCKEGSRPPSCPPKPLGSEMPRAPHACDSSLKPTVCGPGGASSSCPGLGSPSTLAPFISPEKVIHSNLGGFTTMRPSLTATQSPSCFLPKVRRRHDPYSPTGFVLCEESSSNSGLSHTDVAAARASLPFTALRPPPLPIDCSTGLTRMTKKFFEDPLIKAPASFHEHRHRQRADSTLASSAERQSVSHLIADAVPDRGGDDGLEEAPAGSQLSCDELVTNTC</sequence>
<organism evidence="2 3">
    <name type="scientific">Porcisia hertigi</name>
    <dbReference type="NCBI Taxonomy" id="2761500"/>
    <lineage>
        <taxon>Eukaryota</taxon>
        <taxon>Discoba</taxon>
        <taxon>Euglenozoa</taxon>
        <taxon>Kinetoplastea</taxon>
        <taxon>Metakinetoplastina</taxon>
        <taxon>Trypanosomatida</taxon>
        <taxon>Trypanosomatidae</taxon>
        <taxon>Leishmaniinae</taxon>
        <taxon>Porcisia</taxon>
    </lineage>
</organism>
<comment type="caution">
    <text evidence="2">The sequence shown here is derived from an EMBL/GenBank/DDBJ whole genome shotgun (WGS) entry which is preliminary data.</text>
</comment>
<name>A0A836HNL3_9TRYP</name>
<dbReference type="Proteomes" id="UP000674318">
    <property type="component" value="Chromosome 32"/>
</dbReference>
<feature type="region of interest" description="Disordered" evidence="1">
    <location>
        <begin position="1"/>
        <end position="63"/>
    </location>
</feature>
<evidence type="ECO:0000313" key="3">
    <source>
        <dbReference type="Proteomes" id="UP000674318"/>
    </source>
</evidence>
<feature type="compositionally biased region" description="Low complexity" evidence="1">
    <location>
        <begin position="40"/>
        <end position="57"/>
    </location>
</feature>
<dbReference type="OrthoDB" id="266456at2759"/>
<feature type="compositionally biased region" description="Polar residues" evidence="1">
    <location>
        <begin position="1"/>
        <end position="27"/>
    </location>
</feature>
<feature type="compositionally biased region" description="Polar residues" evidence="1">
    <location>
        <begin position="677"/>
        <end position="687"/>
    </location>
</feature>
<dbReference type="EMBL" id="JAFJZO010000032">
    <property type="protein sequence ID" value="KAG5496396.1"/>
    <property type="molecule type" value="Genomic_DNA"/>
</dbReference>
<reference evidence="2 3" key="1">
    <citation type="submission" date="2021-02" db="EMBL/GenBank/DDBJ databases">
        <title>Porcisia hertigi Genome sequencing and assembly.</title>
        <authorList>
            <person name="Almutairi H."/>
            <person name="Gatherer D."/>
        </authorList>
    </citation>
    <scope>NUCLEOTIDE SEQUENCE [LARGE SCALE GENOMIC DNA]</scope>
    <source>
        <strain evidence="2 3">C119</strain>
    </source>
</reference>
<dbReference type="GeneID" id="94288799"/>
<dbReference type="RefSeq" id="XP_067754879.1">
    <property type="nucleotide sequence ID" value="XM_067898722.1"/>
</dbReference>
<feature type="region of interest" description="Disordered" evidence="1">
    <location>
        <begin position="666"/>
        <end position="687"/>
    </location>
</feature>
<gene>
    <name evidence="2" type="ORF">JKF63_02698</name>
</gene>
<protein>
    <submittedName>
        <fullName evidence="2">Uncharacterized protein</fullName>
    </submittedName>
</protein>
<dbReference type="KEGG" id="phet:94288799"/>
<keyword evidence="3" id="KW-1185">Reference proteome</keyword>
<evidence type="ECO:0000313" key="2">
    <source>
        <dbReference type="EMBL" id="KAG5496396.1"/>
    </source>
</evidence>
<accession>A0A836HNL3</accession>
<proteinExistence type="predicted"/>